<dbReference type="EMBL" id="PCTL01000026">
    <property type="protein sequence ID" value="PIP73271.1"/>
    <property type="molecule type" value="Genomic_DNA"/>
</dbReference>
<protein>
    <recommendedName>
        <fullName evidence="3">Baseplate protein J-like domain-containing protein</fullName>
    </recommendedName>
</protein>
<proteinExistence type="predicted"/>
<sequence>MVLLVAAVGVFGFSIVFSGAVVKVTPRIEAFSIDETFTAIRRNTDGAVVLPFDLLTLEETAQKEVPASGSEYIEKSASGIIVVYNKYSTKSQKFVNNTRFQSTDGKIFRIRKPITVPGKSTVNGEEVPGSVEVAVYAEEQGKEYNIGLADFTVPGLAGSPMYDGFFARSKTPIEGGFVGEVKKISVADREQATRELRDGIKTKLYNRVFEEKPEGFLLYDDGIFIAFEDGDAIGATADERGDTAVVSQKGTLQVFMFSEGSLSDTIARRVVDHFENRPVVIPELPSFRFTLLDKASILPSDTEEISFVLAGSGRVIWDIDASILQDALVEQPKKDFQKILSSFLGIERAEIVIRPFWKRTFPEKPAKIKIEMMIPEGN</sequence>
<evidence type="ECO:0000313" key="1">
    <source>
        <dbReference type="EMBL" id="PIP73271.1"/>
    </source>
</evidence>
<dbReference type="Proteomes" id="UP000230638">
    <property type="component" value="Unassembled WGS sequence"/>
</dbReference>
<evidence type="ECO:0008006" key="3">
    <source>
        <dbReference type="Google" id="ProtNLM"/>
    </source>
</evidence>
<organism evidence="1 2">
    <name type="scientific">Candidatus Lloydbacteria bacterium CG22_combo_CG10-13_8_21_14_all_47_15</name>
    <dbReference type="NCBI Taxonomy" id="1974635"/>
    <lineage>
        <taxon>Bacteria</taxon>
        <taxon>Candidatus Lloydiibacteriota</taxon>
    </lineage>
</organism>
<dbReference type="AlphaFoldDB" id="A0A2H0CU46"/>
<name>A0A2H0CU46_9BACT</name>
<gene>
    <name evidence="1" type="ORF">COW88_02680</name>
</gene>
<comment type="caution">
    <text evidence="1">The sequence shown here is derived from an EMBL/GenBank/DDBJ whole genome shotgun (WGS) entry which is preliminary data.</text>
</comment>
<reference evidence="1 2" key="1">
    <citation type="submission" date="2017-09" db="EMBL/GenBank/DDBJ databases">
        <title>Depth-based differentiation of microbial function through sediment-hosted aquifers and enrichment of novel symbionts in the deep terrestrial subsurface.</title>
        <authorList>
            <person name="Probst A.J."/>
            <person name="Ladd B."/>
            <person name="Jarett J.K."/>
            <person name="Geller-Mcgrath D.E."/>
            <person name="Sieber C.M."/>
            <person name="Emerson J.B."/>
            <person name="Anantharaman K."/>
            <person name="Thomas B.C."/>
            <person name="Malmstrom R."/>
            <person name="Stieglmeier M."/>
            <person name="Klingl A."/>
            <person name="Woyke T."/>
            <person name="Ryan C.M."/>
            <person name="Banfield J.F."/>
        </authorList>
    </citation>
    <scope>NUCLEOTIDE SEQUENCE [LARGE SCALE GENOMIC DNA]</scope>
    <source>
        <strain evidence="1">CG22_combo_CG10-13_8_21_14_all_47_15</strain>
    </source>
</reference>
<evidence type="ECO:0000313" key="2">
    <source>
        <dbReference type="Proteomes" id="UP000230638"/>
    </source>
</evidence>
<accession>A0A2H0CU46</accession>